<dbReference type="Pfam" id="PF13378">
    <property type="entry name" value="MR_MLE_C"/>
    <property type="match status" value="1"/>
</dbReference>
<dbReference type="SFLD" id="SFLDG00179">
    <property type="entry name" value="mandelate_racemase"/>
    <property type="match status" value="1"/>
</dbReference>
<proteinExistence type="predicted"/>
<dbReference type="SFLD" id="SFLDS00001">
    <property type="entry name" value="Enolase"/>
    <property type="match status" value="1"/>
</dbReference>
<dbReference type="CDD" id="cd03316">
    <property type="entry name" value="MR_like"/>
    <property type="match status" value="1"/>
</dbReference>
<dbReference type="Gene3D" id="3.30.390.10">
    <property type="entry name" value="Enolase-like, N-terminal domain"/>
    <property type="match status" value="1"/>
</dbReference>
<evidence type="ECO:0000313" key="5">
    <source>
        <dbReference type="EMBL" id="CAA9266105.1"/>
    </source>
</evidence>
<dbReference type="SMART" id="SM00922">
    <property type="entry name" value="MR_MLE"/>
    <property type="match status" value="1"/>
</dbReference>
<dbReference type="PANTHER" id="PTHR13794">
    <property type="entry name" value="ENOLASE SUPERFAMILY, MANDELATE RACEMASE"/>
    <property type="match status" value="1"/>
</dbReference>
<dbReference type="Pfam" id="PF02746">
    <property type="entry name" value="MR_MLE_N"/>
    <property type="match status" value="1"/>
</dbReference>
<dbReference type="InterPro" id="IPR046945">
    <property type="entry name" value="RHMD-like"/>
</dbReference>
<dbReference type="PROSITE" id="PS00908">
    <property type="entry name" value="MR_MLE_1"/>
    <property type="match status" value="1"/>
</dbReference>
<sequence>MRITKVEAFHVDWGRSRSAWVRVWSDAGEYGLGEASPMAHGNASLEIVASAFTPLLLGANPLDHRVLQDRLFHHHIKLGPEGAFAGALAAVDIALWDLKGKLLQQPIYQLLGGAWRTEMPFYASIGGNAARSVDAVCRAVEEWMPLGPAQVKIRFDGDKTARDEDLAGDIAKARAVRALVGDGFPLAFDANNRYSVQGAIRVGRALEELGYVWFEEPVLHYHTDSFAKVAAALDIAVAAGEQEYTLQGVRRLIDAGVAVVQPDIVKTGGFTGLSDMAALARAHGVDLVPHQTQPTVGHTANLHFVAALTHSHYPCEYNDRSGAQNAVLASAPVLPVGGKFVLTEAPGLGLVVDEAALRSRAVVWRE</sequence>
<dbReference type="InterPro" id="IPR036849">
    <property type="entry name" value="Enolase-like_C_sf"/>
</dbReference>
<evidence type="ECO:0000256" key="2">
    <source>
        <dbReference type="ARBA" id="ARBA00022723"/>
    </source>
</evidence>
<evidence type="ECO:0000259" key="4">
    <source>
        <dbReference type="SMART" id="SM00922"/>
    </source>
</evidence>
<dbReference type="GO" id="GO:0016052">
    <property type="term" value="P:carbohydrate catabolic process"/>
    <property type="evidence" value="ECO:0007669"/>
    <property type="project" value="TreeGrafter"/>
</dbReference>
<evidence type="ECO:0000256" key="1">
    <source>
        <dbReference type="ARBA" id="ARBA00001946"/>
    </source>
</evidence>
<comment type="cofactor">
    <cofactor evidence="1">
        <name>Mg(2+)</name>
        <dbReference type="ChEBI" id="CHEBI:18420"/>
    </cofactor>
</comment>
<dbReference type="InterPro" id="IPR029017">
    <property type="entry name" value="Enolase-like_N"/>
</dbReference>
<dbReference type="SUPFAM" id="SSF54826">
    <property type="entry name" value="Enolase N-terminal domain-like"/>
    <property type="match status" value="1"/>
</dbReference>
<accession>A0A6J4J2G0</accession>
<keyword evidence="2" id="KW-0479">Metal-binding</keyword>
<dbReference type="SUPFAM" id="SSF51604">
    <property type="entry name" value="Enolase C-terminal domain-like"/>
    <property type="match status" value="1"/>
</dbReference>
<name>A0A6J4J2G0_9BACT</name>
<protein>
    <submittedName>
        <fullName evidence="5">L-alanine-DL-glutamate epimerase and related enzymes of enolase superfamily</fullName>
    </submittedName>
</protein>
<dbReference type="EMBL" id="CADCTO010000349">
    <property type="protein sequence ID" value="CAA9266105.1"/>
    <property type="molecule type" value="Genomic_DNA"/>
</dbReference>
<dbReference type="InterPro" id="IPR013341">
    <property type="entry name" value="Mandelate_racemase_N_dom"/>
</dbReference>
<dbReference type="PANTHER" id="PTHR13794:SF58">
    <property type="entry name" value="MITOCHONDRIAL ENOLASE SUPERFAMILY MEMBER 1"/>
    <property type="match status" value="1"/>
</dbReference>
<dbReference type="InterPro" id="IPR013342">
    <property type="entry name" value="Mandelate_racemase_C"/>
</dbReference>
<dbReference type="AlphaFoldDB" id="A0A6J4J2G0"/>
<dbReference type="InterPro" id="IPR018110">
    <property type="entry name" value="Mandel_Rmase/mucon_lact_enz_CS"/>
</dbReference>
<reference evidence="5" key="1">
    <citation type="submission" date="2020-02" db="EMBL/GenBank/DDBJ databases">
        <authorList>
            <person name="Meier V. D."/>
        </authorList>
    </citation>
    <scope>NUCLEOTIDE SEQUENCE</scope>
    <source>
        <strain evidence="5">AVDCRST_MAG63</strain>
    </source>
</reference>
<dbReference type="GO" id="GO:0016836">
    <property type="term" value="F:hydro-lyase activity"/>
    <property type="evidence" value="ECO:0007669"/>
    <property type="project" value="TreeGrafter"/>
</dbReference>
<keyword evidence="3" id="KW-0460">Magnesium</keyword>
<evidence type="ECO:0000256" key="3">
    <source>
        <dbReference type="ARBA" id="ARBA00022842"/>
    </source>
</evidence>
<dbReference type="GO" id="GO:0009063">
    <property type="term" value="P:amino acid catabolic process"/>
    <property type="evidence" value="ECO:0007669"/>
    <property type="project" value="InterPro"/>
</dbReference>
<dbReference type="Gene3D" id="3.20.20.120">
    <property type="entry name" value="Enolase-like C-terminal domain"/>
    <property type="match status" value="1"/>
</dbReference>
<gene>
    <name evidence="5" type="ORF">AVDCRST_MAG63-2736</name>
</gene>
<dbReference type="InterPro" id="IPR029065">
    <property type="entry name" value="Enolase_C-like"/>
</dbReference>
<feature type="domain" description="Mandelate racemase/muconate lactonizing enzyme C-terminal" evidence="4">
    <location>
        <begin position="133"/>
        <end position="236"/>
    </location>
</feature>
<organism evidence="5">
    <name type="scientific">uncultured Armatimonadetes bacterium</name>
    <dbReference type="NCBI Taxonomy" id="157466"/>
    <lineage>
        <taxon>Bacteria</taxon>
        <taxon>Bacillati</taxon>
        <taxon>Armatimonadota</taxon>
        <taxon>environmental samples</taxon>
    </lineage>
</organism>
<dbReference type="GO" id="GO:0000287">
    <property type="term" value="F:magnesium ion binding"/>
    <property type="evidence" value="ECO:0007669"/>
    <property type="project" value="TreeGrafter"/>
</dbReference>